<dbReference type="InterPro" id="IPR008309">
    <property type="entry name" value="YdbL"/>
</dbReference>
<organism evidence="1 2">
    <name type="scientific">Thioploca ingrica</name>
    <dbReference type="NCBI Taxonomy" id="40754"/>
    <lineage>
        <taxon>Bacteria</taxon>
        <taxon>Pseudomonadati</taxon>
        <taxon>Pseudomonadota</taxon>
        <taxon>Gammaproteobacteria</taxon>
        <taxon>Thiotrichales</taxon>
        <taxon>Thiotrichaceae</taxon>
        <taxon>Thioploca</taxon>
    </lineage>
</organism>
<proteinExistence type="predicted"/>
<dbReference type="AlphaFoldDB" id="A0A090AP53"/>
<dbReference type="EMBL" id="AP014633">
    <property type="protein sequence ID" value="BAP58007.1"/>
    <property type="molecule type" value="Genomic_DNA"/>
</dbReference>
<accession>A0A090AP53</accession>
<reference evidence="1 2" key="1">
    <citation type="journal article" date="2014" name="ISME J.">
        <title>Ecophysiology of Thioploca ingrica as revealed by the complete genome sequence supplemented with proteomic evidence.</title>
        <authorList>
            <person name="Kojima H."/>
            <person name="Ogura Y."/>
            <person name="Yamamoto N."/>
            <person name="Togashi T."/>
            <person name="Mori H."/>
            <person name="Watanabe T."/>
            <person name="Nemoto F."/>
            <person name="Kurokawa K."/>
            <person name="Hayashi T."/>
            <person name="Fukui M."/>
        </authorList>
    </citation>
    <scope>NUCLEOTIDE SEQUENCE [LARGE SCALE GENOMIC DNA]</scope>
</reference>
<dbReference type="PROSITE" id="PS51257">
    <property type="entry name" value="PROKAR_LIPOPROTEIN"/>
    <property type="match status" value="1"/>
</dbReference>
<protein>
    <recommendedName>
        <fullName evidence="3">DUF1318 domain-containing protein</fullName>
    </recommendedName>
</protein>
<name>A0A090AP53_9GAMM</name>
<evidence type="ECO:0000313" key="2">
    <source>
        <dbReference type="Proteomes" id="UP000031623"/>
    </source>
</evidence>
<keyword evidence="2" id="KW-1185">Reference proteome</keyword>
<dbReference type="HOGENOM" id="CLU_1377509_0_0_6"/>
<dbReference type="STRING" id="40754.THII_3710"/>
<dbReference type="Pfam" id="PF07027">
    <property type="entry name" value="DUF1318"/>
    <property type="match status" value="1"/>
</dbReference>
<dbReference type="KEGG" id="tig:THII_3710"/>
<dbReference type="Proteomes" id="UP000031623">
    <property type="component" value="Chromosome"/>
</dbReference>
<sequence>MLVPRPCFYVLALWLTGCVTVNINFPAAATEKAADQIIDQIQGTSSPSMSPAKPVDTLKLPEAPTPSLKQHGNLFNLFIPLAWANQANLDISSPAIQTIVAKQAERYKKLGPFYNNGAIGLTNDGLIMLHDPSQVPLRSRNEVNSMITGENQDRLALYREIAIANKNPDWENNIRSTFAKRWIDRALPGWWYQDDQENWKRK</sequence>
<gene>
    <name evidence="1" type="ORF">THII_3710</name>
</gene>
<evidence type="ECO:0000313" key="1">
    <source>
        <dbReference type="EMBL" id="BAP58007.1"/>
    </source>
</evidence>
<dbReference type="OrthoDB" id="8526313at2"/>
<evidence type="ECO:0008006" key="3">
    <source>
        <dbReference type="Google" id="ProtNLM"/>
    </source>
</evidence>